<evidence type="ECO:0000313" key="1">
    <source>
        <dbReference type="EMBL" id="CRO26043.1"/>
    </source>
</evidence>
<evidence type="ECO:0000313" key="3">
    <source>
        <dbReference type="Proteomes" id="UP000045039"/>
    </source>
</evidence>
<dbReference type="Gene3D" id="3.40.50.2300">
    <property type="match status" value="2"/>
</dbReference>
<sequence length="379" mass="41486">MRRTLPIGLLLSTDGTYRRMARHALAGARDALAEINADPQLDFQLAATHCNPRGELSRYGEATAALMQQGVRHLFGTITSASRKEIIPDLEQQGGLLWYGCPYEGFESSESVLYLGACPNQTLVPLLRYALATFGARGYLIGSNYVWGWESNRIAREVLELAGGRVLGEKYVHLGGTGFAEAIPTLMGQAPSFVLNNLVGESSYAFLRELDAACAQAGIRLPVLSCNLTEAELGEVGERPNLRLLSCGPFFESVHAEFSRCQQLVHGLDRCSHYYTGAYVAVHAFAEALQHTGSDAPEVICDYLYRHPLPGVLGELRVSSRNNHSSLPCHIAELRAGRFELLHSEAAALPADPYLTATDLGAFQALRHEVPRQHLRIVK</sequence>
<dbReference type="Proteomes" id="UP000284767">
    <property type="component" value="Unassembled WGS sequence"/>
</dbReference>
<dbReference type="PANTHER" id="PTHR47628:SF1">
    <property type="entry name" value="ALIPHATIC AMIDASE EXPRESSION-REGULATING PROTEIN"/>
    <property type="match status" value="1"/>
</dbReference>
<comment type="caution">
    <text evidence="2">The sequence shown here is derived from an EMBL/GenBank/DDBJ whole genome shotgun (WGS) entry which is preliminary data.</text>
</comment>
<reference evidence="2 4" key="3">
    <citation type="submission" date="2017-08" db="EMBL/GenBank/DDBJ databases">
        <authorList>
            <person name="Feschi L."/>
            <person name="Jeukens J."/>
            <person name="Emond-Rheault J.-G."/>
            <person name="Kukavica-Ibrulj I."/>
            <person name="Boyle B."/>
            <person name="Levesque R.C."/>
        </authorList>
    </citation>
    <scope>NUCLEOTIDE SEQUENCE [LARGE SCALE GENOMIC DNA]</scope>
    <source>
        <strain evidence="2 4">PA-W36</strain>
    </source>
</reference>
<reference evidence="1" key="2">
    <citation type="submission" date="2015-06" db="EMBL/GenBank/DDBJ databases">
        <authorList>
            <person name="Radhakrishnan R."/>
            <person name="Underwood A."/>
            <person name="Al-Shahib A."/>
        </authorList>
    </citation>
    <scope>NUCLEOTIDE SEQUENCE</scope>
    <source>
        <strain evidence="1">P19_London_7_VIM_2_05_10</strain>
    </source>
</reference>
<dbReference type="EMBL" id="CVVU01000055">
    <property type="protein sequence ID" value="CRO26043.1"/>
    <property type="molecule type" value="Genomic_DNA"/>
</dbReference>
<dbReference type="InterPro" id="IPR028082">
    <property type="entry name" value="Peripla_BP_I"/>
</dbReference>
<dbReference type="Proteomes" id="UP000045039">
    <property type="component" value="Unassembled WGS sequence"/>
</dbReference>
<dbReference type="AlphaFoldDB" id="A0A0F6U915"/>
<reference evidence="3" key="1">
    <citation type="submission" date="2015-06" db="EMBL/GenBank/DDBJ databases">
        <authorList>
            <person name="Radhakrishnan Rajesh"/>
            <person name="Underwood Anthony"/>
            <person name="Al-Shahib Ali"/>
        </authorList>
    </citation>
    <scope>NUCLEOTIDE SEQUENCE [LARGE SCALE GENOMIC DNA]</scope>
    <source>
        <strain evidence="3">P19_London_7_VIM_2_05_10</strain>
    </source>
</reference>
<dbReference type="Pfam" id="PF13433">
    <property type="entry name" value="Peripla_BP_5"/>
    <property type="match status" value="1"/>
</dbReference>
<dbReference type="SUPFAM" id="SSF53822">
    <property type="entry name" value="Periplasmic binding protein-like I"/>
    <property type="match status" value="1"/>
</dbReference>
<evidence type="ECO:0000313" key="2">
    <source>
        <dbReference type="EMBL" id="RPM08837.1"/>
    </source>
</evidence>
<proteinExistence type="predicted"/>
<accession>A0A0F6U915</accession>
<name>A0A0F6U915_PSEAI</name>
<reference evidence="2 4" key="4">
    <citation type="submission" date="2019-01" db="EMBL/GenBank/DDBJ databases">
        <title>The Pseudomonas aeruginosa pan-genome provides new insights on its population structure, horizontal gene transfer and pathogenicity.</title>
        <authorList>
            <person name="Freschi L."/>
            <person name="Vincent A.T."/>
            <person name="Jeukens J."/>
            <person name="Emond-Rheault J.-G."/>
            <person name="Kukavica-Ibrulj I."/>
            <person name="Dupont M.-J."/>
            <person name="Charette S.J."/>
            <person name="Boyle B."/>
            <person name="Levesque R.C."/>
        </authorList>
    </citation>
    <scope>NUCLEOTIDE SEQUENCE [LARGE SCALE GENOMIC DNA]</scope>
    <source>
        <strain evidence="2 4">PA-W36</strain>
    </source>
</reference>
<dbReference type="RefSeq" id="WP_003160979.1">
    <property type="nucleotide sequence ID" value="NZ_BBQK01000014.1"/>
</dbReference>
<evidence type="ECO:0000313" key="4">
    <source>
        <dbReference type="Proteomes" id="UP000284767"/>
    </source>
</evidence>
<dbReference type="PANTHER" id="PTHR47628">
    <property type="match status" value="1"/>
</dbReference>
<gene>
    <name evidence="1" type="primary">amiC_2</name>
    <name evidence="2" type="ORF">IPC1295_25250</name>
    <name evidence="1" type="ORF">PAERUG_P19_London_7_VIM_2_05_10_01188</name>
</gene>
<dbReference type="EMBL" id="NSNE01000018">
    <property type="protein sequence ID" value="RPM08837.1"/>
    <property type="molecule type" value="Genomic_DNA"/>
</dbReference>
<organism evidence="2 4">
    <name type="scientific">Pseudomonas aeruginosa</name>
    <dbReference type="NCBI Taxonomy" id="287"/>
    <lineage>
        <taxon>Bacteria</taxon>
        <taxon>Pseudomonadati</taxon>
        <taxon>Pseudomonadota</taxon>
        <taxon>Gammaproteobacteria</taxon>
        <taxon>Pseudomonadales</taxon>
        <taxon>Pseudomonadaceae</taxon>
        <taxon>Pseudomonas</taxon>
    </lineage>
</organism>
<protein>
    <submittedName>
        <fullName evidence="1">Aliphatic amidase expression-regulating protein</fullName>
    </submittedName>
    <submittedName>
        <fullName evidence="2">Regulator</fullName>
    </submittedName>
</protein>